<sequence>MKRIGIVLVIATALLGLVASSGYDRGSGYARRNWGQHHKDDDKGHYNHNGKHDNRGRGAHYGGQRSALDKGHVDYKEGNGDFYFNKGNGKYYFRNYNVDKGAKERFSDKGHKRDYLNNGRNYDKGYYQDKDNYNNYYRRNEARPKTYENSNSGSGTSEYSPYMPSIDDRLGRNSREPSGRYARYTYAPQYATRPSYYNRPTYGRYGQYPYEPEHETYRGDDDDSYTYGNRGRYVRGPPIYKYGNDIKRRH</sequence>
<feature type="compositionally biased region" description="Basic and acidic residues" evidence="1">
    <location>
        <begin position="37"/>
        <end position="56"/>
    </location>
</feature>
<gene>
    <name evidence="4" type="primary">LOC106818457</name>
</gene>
<accession>A0ABM1F2K6</accession>
<feature type="compositionally biased region" description="Polar residues" evidence="1">
    <location>
        <begin position="147"/>
        <end position="159"/>
    </location>
</feature>
<feature type="region of interest" description="Disordered" evidence="1">
    <location>
        <begin position="110"/>
        <end position="178"/>
    </location>
</feature>
<feature type="region of interest" description="Disordered" evidence="1">
    <location>
        <begin position="209"/>
        <end position="232"/>
    </location>
</feature>
<feature type="region of interest" description="Disordered" evidence="1">
    <location>
        <begin position="34"/>
        <end position="66"/>
    </location>
</feature>
<reference evidence="4" key="1">
    <citation type="submission" date="2025-08" db="UniProtKB">
        <authorList>
            <consortium name="RefSeq"/>
        </authorList>
    </citation>
    <scope>IDENTIFICATION</scope>
</reference>
<organism evidence="3 4">
    <name type="scientific">Priapulus caudatus</name>
    <name type="common">Priapulid worm</name>
    <dbReference type="NCBI Taxonomy" id="37621"/>
    <lineage>
        <taxon>Eukaryota</taxon>
        <taxon>Metazoa</taxon>
        <taxon>Ecdysozoa</taxon>
        <taxon>Scalidophora</taxon>
        <taxon>Priapulida</taxon>
        <taxon>Priapulimorpha</taxon>
        <taxon>Priapulimorphida</taxon>
        <taxon>Priapulidae</taxon>
        <taxon>Priapulus</taxon>
    </lineage>
</organism>
<feature type="chain" id="PRO_5047356226" evidence="2">
    <location>
        <begin position="21"/>
        <end position="250"/>
    </location>
</feature>
<name>A0ABM1F2K6_PRICU</name>
<dbReference type="GeneID" id="106818457"/>
<keyword evidence="2" id="KW-0732">Signal</keyword>
<feature type="signal peptide" evidence="2">
    <location>
        <begin position="1"/>
        <end position="20"/>
    </location>
</feature>
<evidence type="ECO:0000313" key="4">
    <source>
        <dbReference type="RefSeq" id="XP_014678677.1"/>
    </source>
</evidence>
<feature type="compositionally biased region" description="Basic and acidic residues" evidence="1">
    <location>
        <begin position="166"/>
        <end position="178"/>
    </location>
</feature>
<keyword evidence="3" id="KW-1185">Reference proteome</keyword>
<evidence type="ECO:0000256" key="2">
    <source>
        <dbReference type="SAM" id="SignalP"/>
    </source>
</evidence>
<feature type="compositionally biased region" description="Basic and acidic residues" evidence="1">
    <location>
        <begin position="110"/>
        <end position="146"/>
    </location>
</feature>
<protein>
    <submittedName>
        <fullName evidence="4">Uncharacterized protein LOC106818457</fullName>
    </submittedName>
</protein>
<dbReference type="RefSeq" id="XP_014678677.1">
    <property type="nucleotide sequence ID" value="XM_014823191.1"/>
</dbReference>
<evidence type="ECO:0000313" key="3">
    <source>
        <dbReference type="Proteomes" id="UP000695022"/>
    </source>
</evidence>
<proteinExistence type="predicted"/>
<dbReference type="Proteomes" id="UP000695022">
    <property type="component" value="Unplaced"/>
</dbReference>
<evidence type="ECO:0000256" key="1">
    <source>
        <dbReference type="SAM" id="MobiDB-lite"/>
    </source>
</evidence>